<gene>
    <name evidence="5" type="ORF">SAMN04489732_10462</name>
</gene>
<keyword evidence="2 5" id="KW-0808">Transferase</keyword>
<reference evidence="5 6" key="1">
    <citation type="submission" date="2016-10" db="EMBL/GenBank/DDBJ databases">
        <authorList>
            <person name="de Groot N.N."/>
        </authorList>
    </citation>
    <scope>NUCLEOTIDE SEQUENCE [LARGE SCALE GENOMIC DNA]</scope>
    <source>
        <strain evidence="5 6">DSM 44993</strain>
    </source>
</reference>
<dbReference type="GO" id="GO:0032259">
    <property type="term" value="P:methylation"/>
    <property type="evidence" value="ECO:0007669"/>
    <property type="project" value="UniProtKB-KW"/>
</dbReference>
<dbReference type="PANTHER" id="PTHR43464:SF19">
    <property type="entry name" value="UBIQUINONE BIOSYNTHESIS O-METHYLTRANSFERASE, MITOCHONDRIAL"/>
    <property type="match status" value="1"/>
</dbReference>
<dbReference type="SUPFAM" id="SSF53335">
    <property type="entry name" value="S-adenosyl-L-methionine-dependent methyltransferases"/>
    <property type="match status" value="1"/>
</dbReference>
<keyword evidence="3" id="KW-0949">S-adenosyl-L-methionine</keyword>
<dbReference type="PANTHER" id="PTHR43464">
    <property type="entry name" value="METHYLTRANSFERASE"/>
    <property type="match status" value="1"/>
</dbReference>
<dbReference type="Gene3D" id="3.40.50.150">
    <property type="entry name" value="Vaccinia Virus protein VP39"/>
    <property type="match status" value="1"/>
</dbReference>
<evidence type="ECO:0000259" key="4">
    <source>
        <dbReference type="Pfam" id="PF13847"/>
    </source>
</evidence>
<evidence type="ECO:0000313" key="5">
    <source>
        <dbReference type="EMBL" id="SEP14939.1"/>
    </source>
</evidence>
<dbReference type="Proteomes" id="UP000198582">
    <property type="component" value="Unassembled WGS sequence"/>
</dbReference>
<dbReference type="CDD" id="cd02440">
    <property type="entry name" value="AdoMet_MTases"/>
    <property type="match status" value="1"/>
</dbReference>
<protein>
    <submittedName>
        <fullName evidence="5">Methyltransferase domain-containing protein</fullName>
    </submittedName>
</protein>
<evidence type="ECO:0000313" key="6">
    <source>
        <dbReference type="Proteomes" id="UP000198582"/>
    </source>
</evidence>
<dbReference type="STRING" id="394193.SAMN04489732_10462"/>
<evidence type="ECO:0000256" key="1">
    <source>
        <dbReference type="ARBA" id="ARBA00022603"/>
    </source>
</evidence>
<dbReference type="GO" id="GO:0008168">
    <property type="term" value="F:methyltransferase activity"/>
    <property type="evidence" value="ECO:0007669"/>
    <property type="project" value="UniProtKB-KW"/>
</dbReference>
<accession>A0A1H8VHS6</accession>
<dbReference type="InterPro" id="IPR025714">
    <property type="entry name" value="Methyltranfer_dom"/>
</dbReference>
<dbReference type="EMBL" id="FOEF01000004">
    <property type="protein sequence ID" value="SEP14939.1"/>
    <property type="molecule type" value="Genomic_DNA"/>
</dbReference>
<feature type="domain" description="Methyltransferase" evidence="4">
    <location>
        <begin position="38"/>
        <end position="162"/>
    </location>
</feature>
<dbReference type="Pfam" id="PF13847">
    <property type="entry name" value="Methyltransf_31"/>
    <property type="match status" value="1"/>
</dbReference>
<keyword evidence="1 5" id="KW-0489">Methyltransferase</keyword>
<proteinExistence type="predicted"/>
<sequence length="267" mass="28811">MSTAAHSYGQGHAESVVRSQQWRTVDNSAAYLRAELRPGLRVLDVGCGPGTITADLARLVAPGPVTGLDVTEDILDQARKHAAAAGNLDFRLGDVNALEFPDGAFDVVHAHQVLLHLRDPVGALREMLRVTKPGGVVAVRDTDYLGALWFPADPRLERWRAVYRAVSHANGAEPDAGRRLLSWAHAAGATDVTPSASIWSHSTPAERAWWGGMWAERILDSRIAGQAVAGGHASPEELHEISAGWRDWAAHPDGFFAIPHGEVLCRK</sequence>
<name>A0A1H8VHS6_9PSEU</name>
<organism evidence="5 6">
    <name type="scientific">Amycolatopsis saalfeldensis</name>
    <dbReference type="NCBI Taxonomy" id="394193"/>
    <lineage>
        <taxon>Bacteria</taxon>
        <taxon>Bacillati</taxon>
        <taxon>Actinomycetota</taxon>
        <taxon>Actinomycetes</taxon>
        <taxon>Pseudonocardiales</taxon>
        <taxon>Pseudonocardiaceae</taxon>
        <taxon>Amycolatopsis</taxon>
    </lineage>
</organism>
<dbReference type="RefSeq" id="WP_091616500.1">
    <property type="nucleotide sequence ID" value="NZ_FOEF01000004.1"/>
</dbReference>
<dbReference type="OrthoDB" id="9795634at2"/>
<evidence type="ECO:0000256" key="2">
    <source>
        <dbReference type="ARBA" id="ARBA00022679"/>
    </source>
</evidence>
<dbReference type="AlphaFoldDB" id="A0A1H8VHS6"/>
<dbReference type="InterPro" id="IPR029063">
    <property type="entry name" value="SAM-dependent_MTases_sf"/>
</dbReference>
<keyword evidence="6" id="KW-1185">Reference proteome</keyword>
<evidence type="ECO:0000256" key="3">
    <source>
        <dbReference type="ARBA" id="ARBA00022691"/>
    </source>
</evidence>